<reference evidence="2" key="2">
    <citation type="submission" date="2008-04" db="EMBL/GenBank/DDBJ databases">
        <title>Draft genome sequence of Providencia stuartii(ATCC 25827).</title>
        <authorList>
            <person name="Sudarsanam P."/>
            <person name="Ley R."/>
            <person name="Guruge J."/>
            <person name="Turnbaugh P.J."/>
            <person name="Mahowald M."/>
            <person name="Liep D."/>
            <person name="Gordon J."/>
        </authorList>
    </citation>
    <scope>NUCLEOTIDE SEQUENCE [LARGE SCALE GENOMIC DNA]</scope>
    <source>
        <strain evidence="2">ATCC 25827</strain>
    </source>
</reference>
<accession>A0AA86YFY3</accession>
<gene>
    <name evidence="1" type="ORF">PROSTU_03811</name>
</gene>
<organism evidence="1 2">
    <name type="scientific">Providencia stuartii ATCC 25827</name>
    <dbReference type="NCBI Taxonomy" id="471874"/>
    <lineage>
        <taxon>Bacteria</taxon>
        <taxon>Pseudomonadati</taxon>
        <taxon>Pseudomonadota</taxon>
        <taxon>Gammaproteobacteria</taxon>
        <taxon>Enterobacterales</taxon>
        <taxon>Morganellaceae</taxon>
        <taxon>Providencia</taxon>
    </lineage>
</organism>
<proteinExistence type="predicted"/>
<name>A0AA86YFY3_PROST</name>
<comment type="caution">
    <text evidence="1">The sequence shown here is derived from an EMBL/GenBank/DDBJ whole genome shotgun (WGS) entry which is preliminary data.</text>
</comment>
<dbReference type="EMBL" id="ABJD02000102">
    <property type="protein sequence ID" value="EDU58087.1"/>
    <property type="molecule type" value="Genomic_DNA"/>
</dbReference>
<dbReference type="AlphaFoldDB" id="A0AA86YFY3"/>
<evidence type="ECO:0000313" key="1">
    <source>
        <dbReference type="EMBL" id="EDU58087.1"/>
    </source>
</evidence>
<dbReference type="Proteomes" id="UP000004506">
    <property type="component" value="Unassembled WGS sequence"/>
</dbReference>
<reference evidence="1 2" key="3">
    <citation type="submission" date="2008-05" db="EMBL/GenBank/DDBJ databases">
        <authorList>
            <person name="Fulton L."/>
            <person name="Clifton S."/>
            <person name="Fulton B."/>
            <person name="Xu J."/>
            <person name="Minx P."/>
            <person name="Pepin K.H."/>
            <person name="Johnson M."/>
            <person name="Thiruvilangam P."/>
            <person name="Bhonagiri V."/>
            <person name="Nash W.E."/>
            <person name="Mardis E.R."/>
            <person name="Wilson R.K."/>
        </authorList>
    </citation>
    <scope>NUCLEOTIDE SEQUENCE [LARGE SCALE GENOMIC DNA]</scope>
    <source>
        <strain evidence="1 2">ATCC 25827</strain>
    </source>
</reference>
<sequence>MMCGLLLETQTILAIVFCAFKATSIPISQIYSFQSTKTQNSCPETHP</sequence>
<reference evidence="2" key="1">
    <citation type="submission" date="2008-04" db="EMBL/GenBank/DDBJ databases">
        <title>Draft genome sequence of Providencia stuartii (ATCC 25827).</title>
        <authorList>
            <person name="Sudarsanam P."/>
            <person name="Ley R."/>
            <person name="Guruge J."/>
            <person name="Turnbaugh P.J."/>
            <person name="Mahowald M."/>
            <person name="Liep D."/>
            <person name="Gordon J."/>
        </authorList>
    </citation>
    <scope>NUCLEOTIDE SEQUENCE [LARGE SCALE GENOMIC DNA]</scope>
    <source>
        <strain evidence="2">ATCC 25827</strain>
    </source>
</reference>
<protein>
    <submittedName>
        <fullName evidence="1">Uncharacterized protein</fullName>
    </submittedName>
</protein>
<evidence type="ECO:0000313" key="2">
    <source>
        <dbReference type="Proteomes" id="UP000004506"/>
    </source>
</evidence>